<dbReference type="PANTHER" id="PTHR43686:SF1">
    <property type="entry name" value="AMINOTRAN_5 DOMAIN-CONTAINING PROTEIN"/>
    <property type="match status" value="1"/>
</dbReference>
<feature type="domain" description="Aminotransferase class V" evidence="2">
    <location>
        <begin position="41"/>
        <end position="445"/>
    </location>
</feature>
<keyword evidence="3" id="KW-0456">Lyase</keyword>
<dbReference type="PANTHER" id="PTHR43686">
    <property type="entry name" value="SULFURTRANSFERASE-RELATED"/>
    <property type="match status" value="1"/>
</dbReference>
<evidence type="ECO:0000313" key="4">
    <source>
        <dbReference type="Proteomes" id="UP000198922"/>
    </source>
</evidence>
<dbReference type="STRING" id="521013.SAMN04488567_2609"/>
<dbReference type="EMBL" id="FNAT01000004">
    <property type="protein sequence ID" value="SDE80444.1"/>
    <property type="molecule type" value="Genomic_DNA"/>
</dbReference>
<dbReference type="RefSeq" id="WP_090112640.1">
    <property type="nucleotide sequence ID" value="NZ_FNAT01000004.1"/>
</dbReference>
<dbReference type="InterPro" id="IPR015424">
    <property type="entry name" value="PyrdxlP-dep_Trfase"/>
</dbReference>
<reference evidence="4" key="1">
    <citation type="submission" date="2016-10" db="EMBL/GenBank/DDBJ databases">
        <authorList>
            <person name="Varghese N."/>
            <person name="Submissions S."/>
        </authorList>
    </citation>
    <scope>NUCLEOTIDE SEQUENCE [LARGE SCALE GENOMIC DNA]</scope>
    <source>
        <strain evidence="4">DSM 21424</strain>
    </source>
</reference>
<organism evidence="3 4">
    <name type="scientific">Limimaricola pyoseonensis</name>
    <dbReference type="NCBI Taxonomy" id="521013"/>
    <lineage>
        <taxon>Bacteria</taxon>
        <taxon>Pseudomonadati</taxon>
        <taxon>Pseudomonadota</taxon>
        <taxon>Alphaproteobacteria</taxon>
        <taxon>Rhodobacterales</taxon>
        <taxon>Paracoccaceae</taxon>
        <taxon>Limimaricola</taxon>
    </lineage>
</organism>
<dbReference type="SUPFAM" id="SSF53383">
    <property type="entry name" value="PLP-dependent transferases"/>
    <property type="match status" value="1"/>
</dbReference>
<accession>A0A1G7FX07</accession>
<name>A0A1G7FX07_9RHOB</name>
<dbReference type="Pfam" id="PF00266">
    <property type="entry name" value="Aminotran_5"/>
    <property type="match status" value="1"/>
</dbReference>
<keyword evidence="4" id="KW-1185">Reference proteome</keyword>
<dbReference type="InterPro" id="IPR015422">
    <property type="entry name" value="PyrdxlP-dep_Trfase_small"/>
</dbReference>
<dbReference type="Gene3D" id="3.40.640.10">
    <property type="entry name" value="Type I PLP-dependent aspartate aminotransferase-like (Major domain)"/>
    <property type="match status" value="1"/>
</dbReference>
<evidence type="ECO:0000313" key="3">
    <source>
        <dbReference type="EMBL" id="SDE80444.1"/>
    </source>
</evidence>
<keyword evidence="1" id="KW-0663">Pyridoxal phosphate</keyword>
<evidence type="ECO:0000259" key="2">
    <source>
        <dbReference type="Pfam" id="PF00266"/>
    </source>
</evidence>
<proteinExistence type="predicted"/>
<evidence type="ECO:0000256" key="1">
    <source>
        <dbReference type="ARBA" id="ARBA00022898"/>
    </source>
</evidence>
<dbReference type="Gene3D" id="3.90.1150.10">
    <property type="entry name" value="Aspartate Aminotransferase, domain 1"/>
    <property type="match status" value="1"/>
</dbReference>
<dbReference type="GO" id="GO:0016829">
    <property type="term" value="F:lyase activity"/>
    <property type="evidence" value="ECO:0007669"/>
    <property type="project" value="UniProtKB-KW"/>
</dbReference>
<protein>
    <submittedName>
        <fullName evidence="3">Selenocysteine lyase/Cysteine desulfurase</fullName>
    </submittedName>
</protein>
<dbReference type="OrthoDB" id="9804366at2"/>
<dbReference type="AlphaFoldDB" id="A0A1G7FX07"/>
<sequence>MTDIFARFETALAEAGPAALRAGQFGRGARIDGPLGPVPLVYADDTASGRALRQVETLLQEEVLPFYANSHTEASHCGGLMTRLRRAARARVAMGCGADDAHAVIFCGGGATAGINRLVGLLGIPAARAQGRPVHVLIGPWEHHSNILPWRESGAEVTELPEGPHGPCLDALDAGLARARAAGALCVVAVSGASNVTGAIADTARVTRAVKRGGGLMVWDMACAAPYLPLEMRPGGAEADAMVLSPHKFAGGPGASGVLVIRRAACAATRPTQPGGGTVRFVGPETHDYLPDLAAREEAGTPNVLADLRAALAFAVKGAMQAMGLLETEATLARRGLEALRAAPGIELLGCPDRPRLPVFALRVTAADGEPVHQQLATRMLSDLSGVQARGGCACAGPYVHRLLGIDAAASEALRARILAGEELAKPGFLRFNLSPMMEAYEVDAVLDAVAALPAQAVRHRDGYAADPARAVFGPRAA</sequence>
<dbReference type="Proteomes" id="UP000198922">
    <property type="component" value="Unassembled WGS sequence"/>
</dbReference>
<dbReference type="InterPro" id="IPR000192">
    <property type="entry name" value="Aminotrans_V_dom"/>
</dbReference>
<dbReference type="InterPro" id="IPR015421">
    <property type="entry name" value="PyrdxlP-dep_Trfase_major"/>
</dbReference>
<gene>
    <name evidence="3" type="ORF">SAMN04488567_2609</name>
</gene>